<evidence type="ECO:0000256" key="3">
    <source>
        <dbReference type="SAM" id="SignalP"/>
    </source>
</evidence>
<feature type="domain" description="Beta-agarase/YXIM esterase-like galactose-binding" evidence="4">
    <location>
        <begin position="177"/>
        <end position="298"/>
    </location>
</feature>
<dbReference type="AlphaFoldDB" id="A0A368VKS6"/>
<evidence type="ECO:0000256" key="2">
    <source>
        <dbReference type="ARBA" id="ARBA00022801"/>
    </source>
</evidence>
<evidence type="ECO:0000313" key="5">
    <source>
        <dbReference type="EMBL" id="RCW42084.1"/>
    </source>
</evidence>
<proteinExistence type="inferred from homology"/>
<dbReference type="SUPFAM" id="SSF52266">
    <property type="entry name" value="SGNH hydrolase"/>
    <property type="match status" value="1"/>
</dbReference>
<dbReference type="PANTHER" id="PTHR43695">
    <property type="entry name" value="PUTATIVE (AFU_ORTHOLOGUE AFUA_2G17250)-RELATED"/>
    <property type="match status" value="1"/>
</dbReference>
<dbReference type="PANTHER" id="PTHR43695:SF1">
    <property type="entry name" value="RHAMNOGALACTURONAN ACETYLESTERASE"/>
    <property type="match status" value="1"/>
</dbReference>
<keyword evidence="2" id="KW-0378">Hydrolase</keyword>
<evidence type="ECO:0000313" key="6">
    <source>
        <dbReference type="Proteomes" id="UP000252415"/>
    </source>
</evidence>
<keyword evidence="6" id="KW-1185">Reference proteome</keyword>
<dbReference type="CDD" id="cd01821">
    <property type="entry name" value="Rhamnogalacturan_acetylesterase_like"/>
    <property type="match status" value="1"/>
</dbReference>
<dbReference type="InterPro" id="IPR001087">
    <property type="entry name" value="GDSL"/>
</dbReference>
<protein>
    <submittedName>
        <fullName evidence="5">Lysophospholipase L1-like esterase</fullName>
    </submittedName>
</protein>
<accession>A0A368VKS6</accession>
<dbReference type="RefSeq" id="WP_114383350.1">
    <property type="nucleotide sequence ID" value="NZ_QPJD01000019.1"/>
</dbReference>
<dbReference type="GO" id="GO:0016788">
    <property type="term" value="F:hydrolase activity, acting on ester bonds"/>
    <property type="evidence" value="ECO:0007669"/>
    <property type="project" value="InterPro"/>
</dbReference>
<reference evidence="5 6" key="1">
    <citation type="submission" date="2018-07" db="EMBL/GenBank/DDBJ databases">
        <title>Genomic Encyclopedia of Type Strains, Phase III (KMG-III): the genomes of soil and plant-associated and newly described type strains.</title>
        <authorList>
            <person name="Whitman W."/>
        </authorList>
    </citation>
    <scope>NUCLEOTIDE SEQUENCE [LARGE SCALE GENOMIC DNA]</scope>
    <source>
        <strain evidence="5 6">CECT 7506</strain>
    </source>
</reference>
<dbReference type="Pfam" id="PF00657">
    <property type="entry name" value="Lipase_GDSL"/>
    <property type="match status" value="1"/>
</dbReference>
<dbReference type="Proteomes" id="UP000252415">
    <property type="component" value="Unassembled WGS sequence"/>
</dbReference>
<dbReference type="Gene3D" id="2.60.120.430">
    <property type="entry name" value="Galactose-binding lectin"/>
    <property type="match status" value="2"/>
</dbReference>
<feature type="domain" description="Beta-agarase/YXIM esterase-like galactose-binding" evidence="4">
    <location>
        <begin position="43"/>
        <end position="160"/>
    </location>
</feature>
<evidence type="ECO:0000259" key="4">
    <source>
        <dbReference type="Pfam" id="PF21254"/>
    </source>
</evidence>
<dbReference type="Gene3D" id="3.40.50.1110">
    <property type="entry name" value="SGNH hydrolase"/>
    <property type="match status" value="1"/>
</dbReference>
<comment type="caution">
    <text evidence="5">The sequence shown here is derived from an EMBL/GenBank/DDBJ whole genome shotgun (WGS) entry which is preliminary data.</text>
</comment>
<dbReference type="Pfam" id="PF21254">
    <property type="entry name" value="AGA-YXIM_GBD"/>
    <property type="match status" value="2"/>
</dbReference>
<sequence length="550" mass="60077">MNKKRIKNMVIITLLLSVIGTGSVQSVIPAAEAAPSKKSLLLFDCGTGAAATGYTQLLPSSAFNVTLGYGFEDATKVTSQSREYPDALRGDLCLPNDTSFKANVPDHTYQVTIISGDQEAPSSMSVTAESVHAADFSAAAGKFDQQSFQVQVQDGQLNLAFSGTYPAVNAIEISKVYRFDFGPGLVEPGYEKILENTEYTTGRGFGFADVTKVTSADREAPDNLRSDFVMPGGTSFDVDLPNGDYQVTLIAGDQTSANLMDGVSEGITKVRAVSTAAGQFASVSFNIAIIDGQMNLELAGSDARMNALVLTKLPNRVQGQVPNVYLAGDSTVMTYSSRYYPQAGWGQKIANYFTKDVTFTNKAIGGRSSKSFVKDGRLDNILTEIRPNDFLFIQFGHNDASSVPERHTDPYTTFKQYLAMYVDGARQRQAQPVLITPVGRRSWDSAGLFKNDFPDYYEAMQQVAAEKSVPLLDLNARSIAFYNSVGIEESKSLFFWLEPGIYPNWPNGVQDNTHFQEFGAEQIARLVSEGVRDLDLPIEAYLLQRSDYSE</sequence>
<keyword evidence="3" id="KW-0732">Signal</keyword>
<organism evidence="5 6">
    <name type="scientific">Paenibacillus prosopidis</name>
    <dbReference type="NCBI Taxonomy" id="630520"/>
    <lineage>
        <taxon>Bacteria</taxon>
        <taxon>Bacillati</taxon>
        <taxon>Bacillota</taxon>
        <taxon>Bacilli</taxon>
        <taxon>Bacillales</taxon>
        <taxon>Paenibacillaceae</taxon>
        <taxon>Paenibacillus</taxon>
    </lineage>
</organism>
<feature type="signal peptide" evidence="3">
    <location>
        <begin position="1"/>
        <end position="26"/>
    </location>
</feature>
<dbReference type="InterPro" id="IPR008979">
    <property type="entry name" value="Galactose-bd-like_sf"/>
</dbReference>
<dbReference type="SUPFAM" id="SSF49785">
    <property type="entry name" value="Galactose-binding domain-like"/>
    <property type="match status" value="2"/>
</dbReference>
<dbReference type="InterPro" id="IPR049033">
    <property type="entry name" value="AGA-YXIM_GBD"/>
</dbReference>
<dbReference type="OrthoDB" id="9807041at2"/>
<comment type="similarity">
    <text evidence="1">Belongs to the 'GDSL' lipolytic enzyme family.</text>
</comment>
<dbReference type="InterPro" id="IPR036514">
    <property type="entry name" value="SGNH_hydro_sf"/>
</dbReference>
<feature type="chain" id="PRO_5038501259" evidence="3">
    <location>
        <begin position="27"/>
        <end position="550"/>
    </location>
</feature>
<dbReference type="EMBL" id="QPJD01000019">
    <property type="protein sequence ID" value="RCW42084.1"/>
    <property type="molecule type" value="Genomic_DNA"/>
</dbReference>
<evidence type="ECO:0000256" key="1">
    <source>
        <dbReference type="ARBA" id="ARBA00008668"/>
    </source>
</evidence>
<gene>
    <name evidence="5" type="ORF">DFP97_11965</name>
</gene>
<name>A0A368VKS6_9BACL</name>
<dbReference type="InterPro" id="IPR037459">
    <property type="entry name" value="RhgT-like"/>
</dbReference>